<dbReference type="KEGG" id="dor:Desor_3779"/>
<organism evidence="4 5">
    <name type="scientific">Desulfosporosinus orientis (strain ATCC 19365 / DSM 765 / NCIMB 8382 / VKM B-1628 / Singapore I)</name>
    <name type="common">Desulfotomaculum orientis</name>
    <dbReference type="NCBI Taxonomy" id="768706"/>
    <lineage>
        <taxon>Bacteria</taxon>
        <taxon>Bacillati</taxon>
        <taxon>Bacillota</taxon>
        <taxon>Clostridia</taxon>
        <taxon>Eubacteriales</taxon>
        <taxon>Desulfitobacteriaceae</taxon>
        <taxon>Desulfosporosinus</taxon>
    </lineage>
</organism>
<dbReference type="eggNOG" id="COG0845">
    <property type="taxonomic scope" value="Bacteria"/>
</dbReference>
<keyword evidence="3" id="KW-0472">Membrane</keyword>
<reference evidence="5" key="1">
    <citation type="submission" date="2011-11" db="EMBL/GenBank/DDBJ databases">
        <title>Complete sequence of Desulfosporosinus orientis DSM 765.</title>
        <authorList>
            <person name="Lucas S."/>
            <person name="Han J."/>
            <person name="Lapidus A."/>
            <person name="Cheng J.-F."/>
            <person name="Goodwin L."/>
            <person name="Pitluck S."/>
            <person name="Peters L."/>
            <person name="Ovchinnikova G."/>
            <person name="Teshima H."/>
            <person name="Detter J.C."/>
            <person name="Han C."/>
            <person name="Tapia R."/>
            <person name="Land M."/>
            <person name="Hauser L."/>
            <person name="Kyrpides N."/>
            <person name="Ivanova N."/>
            <person name="Pagani I."/>
            <person name="Pester M."/>
            <person name="Spring S."/>
            <person name="Ollivier B."/>
            <person name="Rattei T."/>
            <person name="Klenk H.-P."/>
            <person name="Wagner M."/>
            <person name="Loy A."/>
            <person name="Woyke T."/>
        </authorList>
    </citation>
    <scope>NUCLEOTIDE SEQUENCE [LARGE SCALE GENOMIC DNA]</scope>
    <source>
        <strain evidence="5">ATCC 19365 / DSM 765 / NCIMB 8382 / VKM B-1628</strain>
    </source>
</reference>
<sequence length="296" mass="32408">MENNIFRKSSLERLSSPERLNEYIKITSPGIWSVLLGCLALLIAVVFWGFYGSIPDSVKANGVIFPQNGVTSVIPASGGRISDMRVKVGDFVEAGQIIAVIPQEDIIKQVTELKSNARADEKSISALDNEYESRSLVVSPVSGIVLSAKTVNETVSATEAVARIVKQEQYANDKQIICYIPASTAKKLKEGMEVQVSPDFAPREEYGYMLGNITNIGTYPVSEADVLSAVGSQQYAEGLLPKENSVELRVNLTIDPDSPNKIKWSNPKGENLQLTIGTDCNMVIVIKNYKPYELVF</sequence>
<dbReference type="HOGENOM" id="CLU_028453_0_0_9"/>
<keyword evidence="2" id="KW-0175">Coiled coil</keyword>
<dbReference type="PANTHER" id="PTHR32347">
    <property type="entry name" value="EFFLUX SYSTEM COMPONENT YKNX-RELATED"/>
    <property type="match status" value="1"/>
</dbReference>
<dbReference type="InterPro" id="IPR050465">
    <property type="entry name" value="UPF0194_transport"/>
</dbReference>
<dbReference type="OrthoDB" id="8439633at2"/>
<reference evidence="4 5" key="2">
    <citation type="journal article" date="2012" name="J. Bacteriol.">
        <title>Complete genome sequences of Desulfosporosinus orientis DSM765T, Desulfosporosinus youngiae DSM17734T, Desulfosporosinus meridiei DSM13257T, and Desulfosporosinus acidiphilus DSM22704T.</title>
        <authorList>
            <person name="Pester M."/>
            <person name="Brambilla E."/>
            <person name="Alazard D."/>
            <person name="Rattei T."/>
            <person name="Weinmaier T."/>
            <person name="Han J."/>
            <person name="Lucas S."/>
            <person name="Lapidus A."/>
            <person name="Cheng J.F."/>
            <person name="Goodwin L."/>
            <person name="Pitluck S."/>
            <person name="Peters L."/>
            <person name="Ovchinnikova G."/>
            <person name="Teshima H."/>
            <person name="Detter J.C."/>
            <person name="Han C.S."/>
            <person name="Tapia R."/>
            <person name="Land M.L."/>
            <person name="Hauser L."/>
            <person name="Kyrpides N.C."/>
            <person name="Ivanova N.N."/>
            <person name="Pagani I."/>
            <person name="Huntmann M."/>
            <person name="Wei C.L."/>
            <person name="Davenport K.W."/>
            <person name="Daligault H."/>
            <person name="Chain P.S."/>
            <person name="Chen A."/>
            <person name="Mavromatis K."/>
            <person name="Markowitz V."/>
            <person name="Szeto E."/>
            <person name="Mikhailova N."/>
            <person name="Pati A."/>
            <person name="Wagner M."/>
            <person name="Woyke T."/>
            <person name="Ollivier B."/>
            <person name="Klenk H.P."/>
            <person name="Spring S."/>
            <person name="Loy A."/>
        </authorList>
    </citation>
    <scope>NUCLEOTIDE SEQUENCE [LARGE SCALE GENOMIC DNA]</scope>
    <source>
        <strain evidence="5">ATCC 19365 / DSM 765 / NCIMB 8382 / VKM B-1628</strain>
    </source>
</reference>
<dbReference type="EMBL" id="CP003108">
    <property type="protein sequence ID" value="AET69241.1"/>
    <property type="molecule type" value="Genomic_DNA"/>
</dbReference>
<evidence type="ECO:0008006" key="6">
    <source>
        <dbReference type="Google" id="ProtNLM"/>
    </source>
</evidence>
<evidence type="ECO:0000256" key="1">
    <source>
        <dbReference type="ARBA" id="ARBA00004196"/>
    </source>
</evidence>
<evidence type="ECO:0000313" key="5">
    <source>
        <dbReference type="Proteomes" id="UP000006346"/>
    </source>
</evidence>
<comment type="subcellular location">
    <subcellularLocation>
        <location evidence="1">Cell envelope</location>
    </subcellularLocation>
</comment>
<dbReference type="Gene3D" id="2.40.50.100">
    <property type="match status" value="1"/>
</dbReference>
<keyword evidence="3" id="KW-0812">Transmembrane</keyword>
<evidence type="ECO:0000256" key="3">
    <source>
        <dbReference type="SAM" id="Phobius"/>
    </source>
</evidence>
<dbReference type="PATRIC" id="fig|768706.3.peg.3818"/>
<accession>G7W6V9</accession>
<gene>
    <name evidence="4" type="ordered locus">Desor_3779</name>
</gene>
<name>G7W6V9_DESOD</name>
<dbReference type="RefSeq" id="WP_014186049.1">
    <property type="nucleotide sequence ID" value="NC_016584.1"/>
</dbReference>
<proteinExistence type="predicted"/>
<keyword evidence="3" id="KW-1133">Transmembrane helix</keyword>
<evidence type="ECO:0000313" key="4">
    <source>
        <dbReference type="EMBL" id="AET69241.1"/>
    </source>
</evidence>
<evidence type="ECO:0000256" key="2">
    <source>
        <dbReference type="ARBA" id="ARBA00023054"/>
    </source>
</evidence>
<keyword evidence="5" id="KW-1185">Reference proteome</keyword>
<dbReference type="STRING" id="768706.Desor_3779"/>
<protein>
    <recommendedName>
        <fullName evidence="6">NHLM bacteriocin system secretion protein</fullName>
    </recommendedName>
</protein>
<feature type="transmembrane region" description="Helical" evidence="3">
    <location>
        <begin position="30"/>
        <end position="51"/>
    </location>
</feature>
<dbReference type="AlphaFoldDB" id="G7W6V9"/>
<dbReference type="GO" id="GO:0030313">
    <property type="term" value="C:cell envelope"/>
    <property type="evidence" value="ECO:0007669"/>
    <property type="project" value="UniProtKB-SubCell"/>
</dbReference>
<dbReference type="Proteomes" id="UP000006346">
    <property type="component" value="Chromosome"/>
</dbReference>